<feature type="region of interest" description="Disordered" evidence="8">
    <location>
        <begin position="1"/>
        <end position="27"/>
    </location>
</feature>
<name>A0AA49JKI7_9BACT</name>
<feature type="domain" description="TonB-dependent receptor plug" evidence="9">
    <location>
        <begin position="28"/>
        <end position="137"/>
    </location>
</feature>
<reference evidence="10" key="1">
    <citation type="journal article" date="2023" name="Comput. Struct. Biotechnol. J.">
        <title>Discovery of a novel marine Bacteroidetes with a rich repertoire of carbohydrate-active enzymes.</title>
        <authorList>
            <person name="Chen B."/>
            <person name="Liu G."/>
            <person name="Chen Q."/>
            <person name="Wang H."/>
            <person name="Liu L."/>
            <person name="Tang K."/>
        </authorList>
    </citation>
    <scope>NUCLEOTIDE SEQUENCE</scope>
    <source>
        <strain evidence="10">TK19036</strain>
    </source>
</reference>
<accession>A0AA49JKI7</accession>
<dbReference type="AlphaFoldDB" id="A0AA49JKI7"/>
<gene>
    <name evidence="10" type="ORF">K4G66_11305</name>
</gene>
<dbReference type="PANTHER" id="PTHR30069:SF29">
    <property type="entry name" value="HEMOGLOBIN AND HEMOGLOBIN-HAPTOGLOBIN-BINDING PROTEIN 1-RELATED"/>
    <property type="match status" value="1"/>
</dbReference>
<organism evidence="10">
    <name type="scientific">Roseihalotalea indica</name>
    <dbReference type="NCBI Taxonomy" id="2867963"/>
    <lineage>
        <taxon>Bacteria</taxon>
        <taxon>Pseudomonadati</taxon>
        <taxon>Bacteroidota</taxon>
        <taxon>Cytophagia</taxon>
        <taxon>Cytophagales</taxon>
        <taxon>Catalimonadaceae</taxon>
        <taxon>Roseihalotalea</taxon>
    </lineage>
</organism>
<keyword evidence="3" id="KW-1134">Transmembrane beta strand</keyword>
<evidence type="ECO:0000259" key="9">
    <source>
        <dbReference type="Pfam" id="PF07715"/>
    </source>
</evidence>
<keyword evidence="6" id="KW-0472">Membrane</keyword>
<dbReference type="Gene3D" id="2.40.170.20">
    <property type="entry name" value="TonB-dependent receptor, beta-barrel domain"/>
    <property type="match status" value="1"/>
</dbReference>
<keyword evidence="2" id="KW-0813">Transport</keyword>
<evidence type="ECO:0000256" key="5">
    <source>
        <dbReference type="ARBA" id="ARBA00022729"/>
    </source>
</evidence>
<dbReference type="GO" id="GO:0015344">
    <property type="term" value="F:siderophore uptake transmembrane transporter activity"/>
    <property type="evidence" value="ECO:0007669"/>
    <property type="project" value="TreeGrafter"/>
</dbReference>
<dbReference type="EMBL" id="CP120682">
    <property type="protein sequence ID" value="WKN40333.1"/>
    <property type="molecule type" value="Genomic_DNA"/>
</dbReference>
<dbReference type="GO" id="GO:0044718">
    <property type="term" value="P:siderophore transmembrane transport"/>
    <property type="evidence" value="ECO:0007669"/>
    <property type="project" value="TreeGrafter"/>
</dbReference>
<protein>
    <submittedName>
        <fullName evidence="10">TonB-dependent receptor plug domain-containing protein</fullName>
    </submittedName>
</protein>
<comment type="subcellular location">
    <subcellularLocation>
        <location evidence="1">Cell outer membrane</location>
        <topology evidence="1">Multi-pass membrane protein</topology>
    </subcellularLocation>
</comment>
<keyword evidence="10" id="KW-0675">Receptor</keyword>
<evidence type="ECO:0000256" key="6">
    <source>
        <dbReference type="ARBA" id="ARBA00023136"/>
    </source>
</evidence>
<dbReference type="InterPro" id="IPR036942">
    <property type="entry name" value="Beta-barrel_TonB_sf"/>
</dbReference>
<evidence type="ECO:0000256" key="1">
    <source>
        <dbReference type="ARBA" id="ARBA00004571"/>
    </source>
</evidence>
<dbReference type="Pfam" id="PF07715">
    <property type="entry name" value="Plug"/>
    <property type="match status" value="1"/>
</dbReference>
<evidence type="ECO:0000313" key="10">
    <source>
        <dbReference type="EMBL" id="WKN40333.1"/>
    </source>
</evidence>
<keyword evidence="5" id="KW-0732">Signal</keyword>
<reference evidence="10" key="2">
    <citation type="journal article" date="2024" name="Antonie Van Leeuwenhoek">
        <title>Roseihalotalea indica gen. nov., sp. nov., a halophilic Bacteroidetes from mesopelagic Southwest Indian Ocean with higher carbohydrate metabolic potential.</title>
        <authorList>
            <person name="Chen B."/>
            <person name="Zhang M."/>
            <person name="Lin D."/>
            <person name="Ye J."/>
            <person name="Tang K."/>
        </authorList>
    </citation>
    <scope>NUCLEOTIDE SEQUENCE</scope>
    <source>
        <strain evidence="10">TK19036</strain>
    </source>
</reference>
<dbReference type="SUPFAM" id="SSF56935">
    <property type="entry name" value="Porins"/>
    <property type="match status" value="1"/>
</dbReference>
<dbReference type="Gene3D" id="2.170.130.10">
    <property type="entry name" value="TonB-dependent receptor, plug domain"/>
    <property type="match status" value="1"/>
</dbReference>
<evidence type="ECO:0000256" key="8">
    <source>
        <dbReference type="SAM" id="MobiDB-lite"/>
    </source>
</evidence>
<evidence type="ECO:0000256" key="4">
    <source>
        <dbReference type="ARBA" id="ARBA00022692"/>
    </source>
</evidence>
<evidence type="ECO:0000256" key="2">
    <source>
        <dbReference type="ARBA" id="ARBA00022448"/>
    </source>
</evidence>
<keyword evidence="7" id="KW-0998">Cell outer membrane</keyword>
<keyword evidence="4" id="KW-0812">Transmembrane</keyword>
<dbReference type="PANTHER" id="PTHR30069">
    <property type="entry name" value="TONB-DEPENDENT OUTER MEMBRANE RECEPTOR"/>
    <property type="match status" value="1"/>
</dbReference>
<proteinExistence type="predicted"/>
<evidence type="ECO:0000256" key="3">
    <source>
        <dbReference type="ARBA" id="ARBA00022452"/>
    </source>
</evidence>
<dbReference type="GO" id="GO:0009279">
    <property type="term" value="C:cell outer membrane"/>
    <property type="evidence" value="ECO:0007669"/>
    <property type="project" value="UniProtKB-SubCell"/>
</dbReference>
<dbReference type="InterPro" id="IPR037066">
    <property type="entry name" value="Plug_dom_sf"/>
</dbReference>
<sequence length="623" mass="71514">MELRSEQDTEEPIYILSGSGSKKEQPSLSNSLITKDEIAMSGATSLLEVLRLSPELLIRQSTNGNYILHLRGSSSIDRLLDNRNAVLLMINEIPFFDFLDQTVWWEALPVALQDIQHIEIVRFSHSAWYGPEAAEGVINIVTKSDNGSGFRARVNSQAGLYGNYAHQGSISINQNNRFRTRVSAFYNQRSRFQNSYYVFNSQRYVPGDSLLFYQVNAENTNPHFVESLHNSGIHIDANYRWGSSGGLQLSAGTQDSESQGLFRKIDEIALTHRLASTKWLSVRSHWKSVTAYASYQQGLRSYSGYEGYRADNMHQLLGRIEYKYQWKKYRLGLGTEALQYEYKFNELEEQNLEIVPGVQFSLPNEQRYSINFLQQLLLLNERFKATLASRGDYYINAEQLIPSYQLSASYQAHKFHTISAAASYGKRLLTIQEYPSTDSLIHEVKYPKMLAYEAKYQAQITKNVYTGFTAFHYQPNVEADSSEWTNLSQYQRSGLTGEVEWHINRLQVSAFATGIRYYKYRNFVTSHTPPHFSAGLTGRYTALFGKLQAYTSAYYYSTHKFSGEGISYNVPEKIILSGKLSYQVWEEHSIFFSSQNMLDNRRAEYLFGDITGGMYWVGMNLRF</sequence>
<dbReference type="InterPro" id="IPR039426">
    <property type="entry name" value="TonB-dep_rcpt-like"/>
</dbReference>
<evidence type="ECO:0000256" key="7">
    <source>
        <dbReference type="ARBA" id="ARBA00023237"/>
    </source>
</evidence>
<dbReference type="InterPro" id="IPR012910">
    <property type="entry name" value="Plug_dom"/>
</dbReference>